<gene>
    <name evidence="2" type="ORF">NDEV_0138</name>
</gene>
<name>A0A128A0M0_9ARCH</name>
<dbReference type="InterPro" id="IPR015797">
    <property type="entry name" value="NUDIX_hydrolase-like_dom_sf"/>
</dbReference>
<dbReference type="SUPFAM" id="SSF55811">
    <property type="entry name" value="Nudix"/>
    <property type="match status" value="1"/>
</dbReference>
<dbReference type="PANTHER" id="PTHR43736">
    <property type="entry name" value="ADP-RIBOSE PYROPHOSPHATASE"/>
    <property type="match status" value="1"/>
</dbReference>
<accession>A0A128A0M0</accession>
<dbReference type="GO" id="GO:0016787">
    <property type="term" value="F:hydrolase activity"/>
    <property type="evidence" value="ECO:0007669"/>
    <property type="project" value="UniProtKB-KW"/>
</dbReference>
<dbReference type="KEGG" id="ndv:NDEV_0138"/>
<dbReference type="Pfam" id="PF00293">
    <property type="entry name" value="NUDIX"/>
    <property type="match status" value="1"/>
</dbReference>
<protein>
    <submittedName>
        <fullName evidence="2">GDP-mannose mannosyl hydrolase</fullName>
    </submittedName>
</protein>
<organism evidence="2 3">
    <name type="scientific">Nitrosotalea devaniterrae</name>
    <dbReference type="NCBI Taxonomy" id="1078905"/>
    <lineage>
        <taxon>Archaea</taxon>
        <taxon>Nitrososphaerota</taxon>
        <taxon>Nitrososphaeria</taxon>
        <taxon>Nitrosotaleales</taxon>
        <taxon>Nitrosotaleaceae</taxon>
        <taxon>Nitrosotalea</taxon>
    </lineage>
</organism>
<dbReference type="EMBL" id="LN890280">
    <property type="protein sequence ID" value="CUR50903.1"/>
    <property type="molecule type" value="Genomic_DNA"/>
</dbReference>
<dbReference type="InterPro" id="IPR000086">
    <property type="entry name" value="NUDIX_hydrolase_dom"/>
</dbReference>
<sequence length="143" mass="16695">MAKRAPKKLFNKFGKYFPYSTVDIVIKKNDTFLLTKRNISPYKGKWHLPGGIIHRGERMHNAAKVIIKNELNVEIKIKKFLGIYENLVSERHDISHAFEASILSGNIQNDFQSSDVKFFKRLPKNIIPFHRTIIIDMRKSLNK</sequence>
<keyword evidence="2" id="KW-0378">Hydrolase</keyword>
<evidence type="ECO:0000313" key="3">
    <source>
        <dbReference type="Proteomes" id="UP000196239"/>
    </source>
</evidence>
<reference evidence="3" key="1">
    <citation type="submission" date="2015-10" db="EMBL/GenBank/DDBJ databases">
        <authorList>
            <person name="Lehtovirta-Morley L.E."/>
            <person name="Vieille C."/>
        </authorList>
    </citation>
    <scope>NUCLEOTIDE SEQUENCE [LARGE SCALE GENOMIC DNA]</scope>
</reference>
<evidence type="ECO:0000313" key="2">
    <source>
        <dbReference type="EMBL" id="CUR50903.1"/>
    </source>
</evidence>
<evidence type="ECO:0000259" key="1">
    <source>
        <dbReference type="Pfam" id="PF00293"/>
    </source>
</evidence>
<feature type="domain" description="Nudix hydrolase" evidence="1">
    <location>
        <begin position="21"/>
        <end position="119"/>
    </location>
</feature>
<dbReference type="PANTHER" id="PTHR43736:SF1">
    <property type="entry name" value="DIHYDRONEOPTERIN TRIPHOSPHATE DIPHOSPHATASE"/>
    <property type="match status" value="1"/>
</dbReference>
<keyword evidence="3" id="KW-1185">Reference proteome</keyword>
<dbReference type="Gene3D" id="3.90.79.10">
    <property type="entry name" value="Nucleoside Triphosphate Pyrophosphohydrolase"/>
    <property type="match status" value="1"/>
</dbReference>
<proteinExistence type="predicted"/>
<dbReference type="AlphaFoldDB" id="A0A128A0M0"/>
<dbReference type="Proteomes" id="UP000196239">
    <property type="component" value="Chromosome 1"/>
</dbReference>